<evidence type="ECO:0000256" key="2">
    <source>
        <dbReference type="SAM" id="SignalP"/>
    </source>
</evidence>
<gene>
    <name evidence="3" type="ORF">E2L05_00680</name>
</gene>
<dbReference type="OrthoDB" id="9815212at2"/>
<keyword evidence="4" id="KW-1185">Reference proteome</keyword>
<evidence type="ECO:0008006" key="5">
    <source>
        <dbReference type="Google" id="ProtNLM"/>
    </source>
</evidence>
<name>A0A4R6B5V3_9RHOB</name>
<accession>A0A4R6B5V3</accession>
<evidence type="ECO:0000313" key="4">
    <source>
        <dbReference type="Proteomes" id="UP000294562"/>
    </source>
</evidence>
<organism evidence="3 4">
    <name type="scientific">Meridianimarinicoccus aquatilis</name>
    <dbReference type="NCBI Taxonomy" id="2552766"/>
    <lineage>
        <taxon>Bacteria</taxon>
        <taxon>Pseudomonadati</taxon>
        <taxon>Pseudomonadota</taxon>
        <taxon>Alphaproteobacteria</taxon>
        <taxon>Rhodobacterales</taxon>
        <taxon>Paracoccaceae</taxon>
        <taxon>Meridianimarinicoccus</taxon>
    </lineage>
</organism>
<sequence length="253" mass="27503">MIRLVLALVLALASSAASAERIVLGLSQDEVAITATFDGSSLLIFGAVSREAPIPDASELDVIITVTGPPGPVDVRRKERQFGIWVNADAVHLSRAPSFYAVASTAPVDSILSAVEDLRYGITLDQVVRTVGASETVEDVANFTEALVRIRSDEDLYQIGKSTVSLDQQTLFRTGMHLPSNLVEGSYLARIFLLRDRQVVDQFETGIEVRKVGLERWLYSLAQNQPILYGLMSLVIAIAAGWGASALFRSLQR</sequence>
<feature type="signal peptide" evidence="2">
    <location>
        <begin position="1"/>
        <end position="19"/>
    </location>
</feature>
<evidence type="ECO:0000256" key="1">
    <source>
        <dbReference type="SAM" id="Phobius"/>
    </source>
</evidence>
<evidence type="ECO:0000313" key="3">
    <source>
        <dbReference type="EMBL" id="TDL91454.1"/>
    </source>
</evidence>
<dbReference type="AlphaFoldDB" id="A0A4R6B5V3"/>
<reference evidence="3 4" key="1">
    <citation type="submission" date="2019-03" db="EMBL/GenBank/DDBJ databases">
        <title>Rhodobacteraceae bacterium SM1902, a new member of the family Rhodobacteraceae isolated from Yantai.</title>
        <authorList>
            <person name="Sun Y."/>
        </authorList>
    </citation>
    <scope>NUCLEOTIDE SEQUENCE [LARGE SCALE GENOMIC DNA]</scope>
    <source>
        <strain evidence="3 4">SM1902</strain>
    </source>
</reference>
<keyword evidence="2" id="KW-0732">Signal</keyword>
<dbReference type="Pfam" id="PF09608">
    <property type="entry name" value="Alph_Pro_TM"/>
    <property type="match status" value="1"/>
</dbReference>
<feature type="transmembrane region" description="Helical" evidence="1">
    <location>
        <begin position="227"/>
        <end position="248"/>
    </location>
</feature>
<dbReference type="RefSeq" id="WP_133340958.1">
    <property type="nucleotide sequence ID" value="NZ_SMZO01000001.1"/>
</dbReference>
<keyword evidence="1" id="KW-0812">Transmembrane</keyword>
<dbReference type="Proteomes" id="UP000294562">
    <property type="component" value="Unassembled WGS sequence"/>
</dbReference>
<keyword evidence="1" id="KW-0472">Membrane</keyword>
<feature type="chain" id="PRO_5021006223" description="TIGR02186 family protein" evidence="2">
    <location>
        <begin position="20"/>
        <end position="253"/>
    </location>
</feature>
<comment type="caution">
    <text evidence="3">The sequence shown here is derived from an EMBL/GenBank/DDBJ whole genome shotgun (WGS) entry which is preliminary data.</text>
</comment>
<proteinExistence type="predicted"/>
<dbReference type="EMBL" id="SMZO01000001">
    <property type="protein sequence ID" value="TDL91454.1"/>
    <property type="molecule type" value="Genomic_DNA"/>
</dbReference>
<protein>
    <recommendedName>
        <fullName evidence="5">TIGR02186 family protein</fullName>
    </recommendedName>
</protein>
<keyword evidence="1" id="KW-1133">Transmembrane helix</keyword>
<dbReference type="InterPro" id="IPR019088">
    <property type="entry name" value="CHP02186-rel_TM"/>
</dbReference>